<dbReference type="InterPro" id="IPR038740">
    <property type="entry name" value="BioF2-like_GNAT_dom"/>
</dbReference>
<dbReference type="GO" id="GO:0016740">
    <property type="term" value="F:transferase activity"/>
    <property type="evidence" value="ECO:0007669"/>
    <property type="project" value="UniProtKB-KW"/>
</dbReference>
<proteinExistence type="predicted"/>
<dbReference type="Proteomes" id="UP000293465">
    <property type="component" value="Unassembled WGS sequence"/>
</dbReference>
<dbReference type="InterPro" id="IPR016181">
    <property type="entry name" value="Acyl_CoA_acyltransferase"/>
</dbReference>
<keyword evidence="3" id="KW-0808">Transferase</keyword>
<feature type="transmembrane region" description="Helical" evidence="1">
    <location>
        <begin position="217"/>
        <end position="238"/>
    </location>
</feature>
<accession>A0A4Q5KDF7</accession>
<comment type="caution">
    <text evidence="3">The sequence shown here is derived from an EMBL/GenBank/DDBJ whole genome shotgun (WGS) entry which is preliminary data.</text>
</comment>
<evidence type="ECO:0000256" key="1">
    <source>
        <dbReference type="SAM" id="Phobius"/>
    </source>
</evidence>
<dbReference type="AlphaFoldDB" id="A0A4Q5KDF7"/>
<organism evidence="3 4">
    <name type="scientific">Aliivibrio finisterrensis</name>
    <dbReference type="NCBI Taxonomy" id="511998"/>
    <lineage>
        <taxon>Bacteria</taxon>
        <taxon>Pseudomonadati</taxon>
        <taxon>Pseudomonadota</taxon>
        <taxon>Gammaproteobacteria</taxon>
        <taxon>Vibrionales</taxon>
        <taxon>Vibrionaceae</taxon>
        <taxon>Aliivibrio</taxon>
    </lineage>
</organism>
<dbReference type="GeneID" id="56276809"/>
<keyword evidence="1" id="KW-1133">Transmembrane helix</keyword>
<keyword evidence="1" id="KW-0472">Membrane</keyword>
<dbReference type="SUPFAM" id="SSF55729">
    <property type="entry name" value="Acyl-CoA N-acyltransferases (Nat)"/>
    <property type="match status" value="1"/>
</dbReference>
<dbReference type="OrthoDB" id="9808687at2"/>
<name>A0A4Q5KDF7_9GAMM</name>
<dbReference type="RefSeq" id="WP_130088186.1">
    <property type="nucleotide sequence ID" value="NZ_SEZJ01000020.1"/>
</dbReference>
<keyword evidence="1" id="KW-0812">Transmembrane</keyword>
<feature type="domain" description="BioF2-like acetyltransferase" evidence="2">
    <location>
        <begin position="158"/>
        <end position="287"/>
    </location>
</feature>
<protein>
    <submittedName>
        <fullName evidence="3">GNAT family N-acetyltransferase</fullName>
    </submittedName>
</protein>
<gene>
    <name evidence="3" type="ORF">ERW49_17180</name>
</gene>
<evidence type="ECO:0000259" key="2">
    <source>
        <dbReference type="Pfam" id="PF13480"/>
    </source>
</evidence>
<dbReference type="Pfam" id="PF13480">
    <property type="entry name" value="Acetyltransf_6"/>
    <property type="match status" value="1"/>
</dbReference>
<dbReference type="Gene3D" id="3.40.630.30">
    <property type="match status" value="1"/>
</dbReference>
<evidence type="ECO:0000313" key="4">
    <source>
        <dbReference type="Proteomes" id="UP000293465"/>
    </source>
</evidence>
<evidence type="ECO:0000313" key="3">
    <source>
        <dbReference type="EMBL" id="RYU44051.1"/>
    </source>
</evidence>
<reference evidence="3 4" key="1">
    <citation type="submission" date="2019-02" db="EMBL/GenBank/DDBJ databases">
        <title>Genome sequences of Aliivibrio finisterrensis strains from farmed Atlantic salmon.</title>
        <authorList>
            <person name="Bowman J.P."/>
        </authorList>
    </citation>
    <scope>NUCLEOTIDE SEQUENCE [LARGE SCALE GENOMIC DNA]</scope>
    <source>
        <strain evidence="3 4">A32</strain>
    </source>
</reference>
<dbReference type="EMBL" id="SEZJ01000020">
    <property type="protein sequence ID" value="RYU44051.1"/>
    <property type="molecule type" value="Genomic_DNA"/>
</dbReference>
<sequence>MNIEFYTEDKLSIWDSFVAKSHKATFQHSRTFLNYHRDRFIDRSVIVYDGNKLLAIFPAAETPYNSEQVVSHIGSTYGGLICDASVYGNNTIEILQAIVNFYQDNGYKEIVYKATPSIYHSTTDEDEVYALFRLNARLNRVDINAVVDKYARLKVSSQRKRSYKKAIKASLTVQEGFENIEAFYSILLSNLESKHGAKPVHTIDELKELKQLFPNDIYLWSVITTEGQVIAGVLFFFINQTMHAQYITSSPNGYDLGALDFLFESALSFIEPQEKLRYFAFGTSNEEQGKILNQTLYRFKRQFGAGSVAHQFYSLV</sequence>